<dbReference type="STRING" id="394221.Mmar10_2690"/>
<protein>
    <submittedName>
        <fullName evidence="1">Thioesterase superfamily protein</fullName>
    </submittedName>
</protein>
<reference evidence="1 2" key="1">
    <citation type="submission" date="2006-08" db="EMBL/GenBank/DDBJ databases">
        <title>Complete sequence of Maricaulis maris MCS10.</title>
        <authorList>
            <consortium name="US DOE Joint Genome Institute"/>
            <person name="Copeland A."/>
            <person name="Lucas S."/>
            <person name="Lapidus A."/>
            <person name="Barry K."/>
            <person name="Detter J.C."/>
            <person name="Glavina del Rio T."/>
            <person name="Hammon N."/>
            <person name="Israni S."/>
            <person name="Dalin E."/>
            <person name="Tice H."/>
            <person name="Pitluck S."/>
            <person name="Saunders E."/>
            <person name="Brettin T."/>
            <person name="Bruce D."/>
            <person name="Han C."/>
            <person name="Tapia R."/>
            <person name="Gilna P."/>
            <person name="Schmutz J."/>
            <person name="Larimer F."/>
            <person name="Land M."/>
            <person name="Hauser L."/>
            <person name="Kyrpides N."/>
            <person name="Mikhailova N."/>
            <person name="Viollier P."/>
            <person name="Stephens C."/>
            <person name="Richardson P."/>
        </authorList>
    </citation>
    <scope>NUCLEOTIDE SEQUENCE [LARGE SCALE GENOMIC DNA]</scope>
    <source>
        <strain evidence="1 2">MCS10</strain>
    </source>
</reference>
<dbReference type="HOGENOM" id="CLU_101141_5_2_5"/>
<organism evidence="1 2">
    <name type="scientific">Maricaulis maris (strain MCS10)</name>
    <name type="common">Caulobacter maris</name>
    <dbReference type="NCBI Taxonomy" id="394221"/>
    <lineage>
        <taxon>Bacteria</taxon>
        <taxon>Pseudomonadati</taxon>
        <taxon>Pseudomonadota</taxon>
        <taxon>Alphaproteobacteria</taxon>
        <taxon>Maricaulales</taxon>
        <taxon>Maricaulaceae</taxon>
        <taxon>Maricaulis</taxon>
    </lineage>
</organism>
<sequence length="137" mass="15522">MSFDVTRRIRFADVDPAGIVFYPRYFEMINATIEDWFEQGVGYGFDAMIVNGPHGVPLARMEAEFKAPSRLDDTLVFSLVVRELGRSSIKLTITARCGDEVRMIARPTLVFIDQAGNTPISILPELRGRMLDFEEMD</sequence>
<evidence type="ECO:0000313" key="1">
    <source>
        <dbReference type="EMBL" id="ABI66976.1"/>
    </source>
</evidence>
<dbReference type="Pfam" id="PF13279">
    <property type="entry name" value="4HBT_2"/>
    <property type="match status" value="1"/>
</dbReference>
<dbReference type="Proteomes" id="UP000001964">
    <property type="component" value="Chromosome"/>
</dbReference>
<dbReference type="SUPFAM" id="SSF54637">
    <property type="entry name" value="Thioesterase/thiol ester dehydrase-isomerase"/>
    <property type="match status" value="1"/>
</dbReference>
<dbReference type="InterPro" id="IPR029069">
    <property type="entry name" value="HotDog_dom_sf"/>
</dbReference>
<gene>
    <name evidence="1" type="ordered locus">Mmar10_2690</name>
</gene>
<proteinExistence type="predicted"/>
<dbReference type="KEGG" id="mmr:Mmar10_2690"/>
<dbReference type="EMBL" id="CP000449">
    <property type="protein sequence ID" value="ABI66976.1"/>
    <property type="molecule type" value="Genomic_DNA"/>
</dbReference>
<dbReference type="RefSeq" id="WP_011644620.1">
    <property type="nucleotide sequence ID" value="NC_008347.1"/>
</dbReference>
<dbReference type="OrthoDB" id="7204167at2"/>
<dbReference type="Gene3D" id="3.10.129.10">
    <property type="entry name" value="Hotdog Thioesterase"/>
    <property type="match status" value="1"/>
</dbReference>
<dbReference type="AlphaFoldDB" id="Q0AL67"/>
<keyword evidence="2" id="KW-1185">Reference proteome</keyword>
<name>Q0AL67_MARMM</name>
<evidence type="ECO:0000313" key="2">
    <source>
        <dbReference type="Proteomes" id="UP000001964"/>
    </source>
</evidence>
<dbReference type="CDD" id="cd00586">
    <property type="entry name" value="4HBT"/>
    <property type="match status" value="1"/>
</dbReference>
<accession>Q0AL67</accession>
<dbReference type="eggNOG" id="COG0824">
    <property type="taxonomic scope" value="Bacteria"/>
</dbReference>